<dbReference type="AlphaFoldDB" id="F2Q4G0"/>
<proteinExistence type="predicted"/>
<dbReference type="EMBL" id="DS995792">
    <property type="protein sequence ID" value="EGE09028.1"/>
    <property type="molecule type" value="Genomic_DNA"/>
</dbReference>
<organism evidence="2 3">
    <name type="scientific">Trichophyton equinum (strain ATCC MYA-4606 / CBS 127.97)</name>
    <name type="common">Horse ringworm fungus</name>
    <dbReference type="NCBI Taxonomy" id="559882"/>
    <lineage>
        <taxon>Eukaryota</taxon>
        <taxon>Fungi</taxon>
        <taxon>Dikarya</taxon>
        <taxon>Ascomycota</taxon>
        <taxon>Pezizomycotina</taxon>
        <taxon>Eurotiomycetes</taxon>
        <taxon>Eurotiomycetidae</taxon>
        <taxon>Onygenales</taxon>
        <taxon>Arthrodermataceae</taxon>
        <taxon>Trichophyton</taxon>
    </lineage>
</organism>
<evidence type="ECO:0000313" key="3">
    <source>
        <dbReference type="Proteomes" id="UP000009169"/>
    </source>
</evidence>
<dbReference type="Proteomes" id="UP000009169">
    <property type="component" value="Unassembled WGS sequence"/>
</dbReference>
<name>F2Q4G0_TRIEC</name>
<feature type="compositionally biased region" description="Low complexity" evidence="1">
    <location>
        <begin position="61"/>
        <end position="70"/>
    </location>
</feature>
<protein>
    <submittedName>
        <fullName evidence="2">Uncharacterized protein</fullName>
    </submittedName>
</protein>
<feature type="region of interest" description="Disordered" evidence="1">
    <location>
        <begin position="39"/>
        <end position="90"/>
    </location>
</feature>
<accession>F2Q4G0</accession>
<keyword evidence="3" id="KW-1185">Reference proteome</keyword>
<evidence type="ECO:0000256" key="1">
    <source>
        <dbReference type="SAM" id="MobiDB-lite"/>
    </source>
</evidence>
<evidence type="ECO:0000313" key="2">
    <source>
        <dbReference type="EMBL" id="EGE09028.1"/>
    </source>
</evidence>
<dbReference type="HOGENOM" id="CLU_2442446_0_0_1"/>
<feature type="compositionally biased region" description="Low complexity" evidence="1">
    <location>
        <begin position="39"/>
        <end position="53"/>
    </location>
</feature>
<reference evidence="3" key="1">
    <citation type="journal article" date="2012" name="MBio">
        <title>Comparative genome analysis of Trichophyton rubrum and related dermatophytes reveals candidate genes involved in infection.</title>
        <authorList>
            <person name="Martinez D.A."/>
            <person name="Oliver B.G."/>
            <person name="Graeser Y."/>
            <person name="Goldberg J.M."/>
            <person name="Li W."/>
            <person name="Martinez-Rossi N.M."/>
            <person name="Monod M."/>
            <person name="Shelest E."/>
            <person name="Barton R.C."/>
            <person name="Birch E."/>
            <person name="Brakhage A.A."/>
            <person name="Chen Z."/>
            <person name="Gurr S.J."/>
            <person name="Heiman D."/>
            <person name="Heitman J."/>
            <person name="Kosti I."/>
            <person name="Rossi A."/>
            <person name="Saif S."/>
            <person name="Samalova M."/>
            <person name="Saunders C.W."/>
            <person name="Shea T."/>
            <person name="Summerbell R.C."/>
            <person name="Xu J."/>
            <person name="Young S."/>
            <person name="Zeng Q."/>
            <person name="Birren B.W."/>
            <person name="Cuomo C.A."/>
            <person name="White T.C."/>
        </authorList>
    </citation>
    <scope>NUCLEOTIDE SEQUENCE [LARGE SCALE GENOMIC DNA]</scope>
    <source>
        <strain evidence="3">ATCC MYA-4606 / CBS 127.97</strain>
    </source>
</reference>
<sequence>MTKVAEEGKGEQSLFHGLTTPDLAVLDILTVCYSAPAATGPSPAAAAAAASPPAEEREGSELSGGAEAGRPPAGDRDGDVRWSWPRVMGD</sequence>
<dbReference type="VEuPathDB" id="FungiDB:TEQG_08822"/>
<gene>
    <name evidence="2" type="ORF">TEQG_08822</name>
</gene>